<feature type="region of interest" description="Disordered" evidence="3">
    <location>
        <begin position="219"/>
        <end position="244"/>
    </location>
</feature>
<feature type="compositionally biased region" description="Pro residues" evidence="3">
    <location>
        <begin position="358"/>
        <end position="373"/>
    </location>
</feature>
<dbReference type="InterPro" id="IPR036861">
    <property type="entry name" value="Endochitinase-like_sf"/>
</dbReference>
<evidence type="ECO:0000256" key="1">
    <source>
        <dbReference type="ARBA" id="ARBA00022669"/>
    </source>
</evidence>
<dbReference type="PANTHER" id="PTHR34823">
    <property type="entry name" value="GLCNAC-BINDING PROTEIN A"/>
    <property type="match status" value="1"/>
</dbReference>
<organism evidence="6">
    <name type="scientific">Chromera velia CCMP2878</name>
    <dbReference type="NCBI Taxonomy" id="1169474"/>
    <lineage>
        <taxon>Eukaryota</taxon>
        <taxon>Sar</taxon>
        <taxon>Alveolata</taxon>
        <taxon>Colpodellida</taxon>
        <taxon>Chromeraceae</taxon>
        <taxon>Chromera</taxon>
    </lineage>
</organism>
<dbReference type="SUPFAM" id="SSF81296">
    <property type="entry name" value="E set domains"/>
    <property type="match status" value="1"/>
</dbReference>
<name>A0A0G4ICR4_9ALVE</name>
<proteinExistence type="predicted"/>
<feature type="chain" id="PRO_5005192996" description="Chitin-binding type-1 domain-containing protein" evidence="4">
    <location>
        <begin position="25"/>
        <end position="449"/>
    </location>
</feature>
<dbReference type="VEuPathDB" id="CryptoDB:Cvel_13116"/>
<dbReference type="InterPro" id="IPR014756">
    <property type="entry name" value="Ig_E-set"/>
</dbReference>
<keyword evidence="2 4" id="KW-0732">Signal</keyword>
<dbReference type="Gene3D" id="3.30.60.10">
    <property type="entry name" value="Endochitinase-like"/>
    <property type="match status" value="1"/>
</dbReference>
<dbReference type="CDD" id="cd00035">
    <property type="entry name" value="ChtBD1"/>
    <property type="match status" value="1"/>
</dbReference>
<dbReference type="Gene3D" id="2.70.50.50">
    <property type="entry name" value="chitin-binding protein cbp21"/>
    <property type="match status" value="1"/>
</dbReference>
<dbReference type="EMBL" id="CDMZ01005825">
    <property type="protein sequence ID" value="CEM54871.1"/>
    <property type="molecule type" value="Genomic_DNA"/>
</dbReference>
<accession>A0A0G4ICR4</accession>
<dbReference type="InterPro" id="IPR001002">
    <property type="entry name" value="Chitin-bd_1"/>
</dbReference>
<dbReference type="Pfam" id="PF03067">
    <property type="entry name" value="LPMO_10"/>
    <property type="match status" value="1"/>
</dbReference>
<evidence type="ECO:0000256" key="4">
    <source>
        <dbReference type="SAM" id="SignalP"/>
    </source>
</evidence>
<dbReference type="AlphaFoldDB" id="A0A0G4ICR4"/>
<evidence type="ECO:0000256" key="3">
    <source>
        <dbReference type="SAM" id="MobiDB-lite"/>
    </source>
</evidence>
<dbReference type="SMART" id="SM00270">
    <property type="entry name" value="ChtBD1"/>
    <property type="match status" value="2"/>
</dbReference>
<reference evidence="6" key="1">
    <citation type="submission" date="2014-11" db="EMBL/GenBank/DDBJ databases">
        <authorList>
            <person name="Otto D Thomas"/>
            <person name="Naeem Raeece"/>
        </authorList>
    </citation>
    <scope>NUCLEOTIDE SEQUENCE</scope>
</reference>
<feature type="domain" description="Chitin-binding type-1" evidence="5">
    <location>
        <begin position="244"/>
        <end position="284"/>
    </location>
</feature>
<feature type="domain" description="Chitin-binding type-1" evidence="5">
    <location>
        <begin position="314"/>
        <end position="354"/>
    </location>
</feature>
<feature type="signal peptide" evidence="4">
    <location>
        <begin position="1"/>
        <end position="24"/>
    </location>
</feature>
<dbReference type="PhylomeDB" id="A0A0G4ICR4"/>
<feature type="compositionally biased region" description="Low complexity" evidence="3">
    <location>
        <begin position="284"/>
        <end position="312"/>
    </location>
</feature>
<feature type="compositionally biased region" description="Low complexity" evidence="3">
    <location>
        <begin position="223"/>
        <end position="236"/>
    </location>
</feature>
<evidence type="ECO:0000259" key="5">
    <source>
        <dbReference type="SMART" id="SM00270"/>
    </source>
</evidence>
<dbReference type="InterPro" id="IPR051024">
    <property type="entry name" value="GlcNAc_Chitin_IntDeg"/>
</dbReference>
<evidence type="ECO:0000256" key="2">
    <source>
        <dbReference type="ARBA" id="ARBA00022729"/>
    </source>
</evidence>
<feature type="region of interest" description="Disordered" evidence="3">
    <location>
        <begin position="282"/>
        <end position="315"/>
    </location>
</feature>
<evidence type="ECO:0000313" key="6">
    <source>
        <dbReference type="EMBL" id="CEM54871.1"/>
    </source>
</evidence>
<dbReference type="GO" id="GO:0008061">
    <property type="term" value="F:chitin binding"/>
    <property type="evidence" value="ECO:0007669"/>
    <property type="project" value="UniProtKB-KW"/>
</dbReference>
<keyword evidence="1" id="KW-0147">Chitin-binding</keyword>
<dbReference type="InterPro" id="IPR004302">
    <property type="entry name" value="Cellulose/chitin-bd_N"/>
</dbReference>
<gene>
    <name evidence="6" type="ORF">Cvel_13116</name>
</gene>
<dbReference type="CDD" id="cd21177">
    <property type="entry name" value="LPMO_AA10"/>
    <property type="match status" value="1"/>
</dbReference>
<feature type="region of interest" description="Disordered" evidence="3">
    <location>
        <begin position="352"/>
        <end position="378"/>
    </location>
</feature>
<protein>
    <recommendedName>
        <fullName evidence="5">Chitin-binding type-1 domain-containing protein</fullName>
    </recommendedName>
</protein>
<sequence length="449" mass="48243">MLPNSVASLLSLVLGFTHFHQGEAHGWAEFPKARQQFCYEDGTNGRWFNSFDNSACQAAFDVSGEYAMVQRNEFASNVLNFNDQQAVEAVVRDGLLCSGGDTRKAGMDVLTAFWPRTELAAGQTFTYRFRATAPHSPSFWRFYITKPDFNPATKALAWSDLEFLVEFGNIPVVNGFYTMDIQMPNRPEGSTATFYTRWQRDDPAGEGFYMCSDVTITGGTGTGTTTPSPETTTTTTQASSGNPQCSGAPCPNSSQCRSRWNFCGTTSAHCNDQSTWVPSCNGGTTPTTTTPAPSTTTTTTTQAATTASPPTSGQCGTPCPNTSLCRSKWGFCGSSPAYCNAESLWTPACLSDGTPTTTPTPPPTTTTPAPPTTTAPTGSAKFYAKSWTGGTVVGGVWRHFCACAEVSWATPFSSEGACLDSWRNEDVPCADARRLMGDEDTFPLRTQGK</sequence>
<dbReference type="PANTHER" id="PTHR34823:SF1">
    <property type="entry name" value="CHITIN-BINDING TYPE-4 DOMAIN-CONTAINING PROTEIN"/>
    <property type="match status" value="1"/>
</dbReference>